<organism evidence="1 2">
    <name type="scientific">Xenorhabdus griffiniae</name>
    <dbReference type="NCBI Taxonomy" id="351672"/>
    <lineage>
        <taxon>Bacteria</taxon>
        <taxon>Pseudomonadati</taxon>
        <taxon>Pseudomonadota</taxon>
        <taxon>Gammaproteobacteria</taxon>
        <taxon>Enterobacterales</taxon>
        <taxon>Morganellaceae</taxon>
        <taxon>Xenorhabdus</taxon>
    </lineage>
</organism>
<accession>A0ABY9XHH6</accession>
<dbReference type="EMBL" id="CP133647">
    <property type="protein sequence ID" value="WNH02048.1"/>
    <property type="molecule type" value="Genomic_DNA"/>
</dbReference>
<evidence type="ECO:0000313" key="2">
    <source>
        <dbReference type="Proteomes" id="UP001300348"/>
    </source>
</evidence>
<evidence type="ECO:0000313" key="1">
    <source>
        <dbReference type="EMBL" id="WNH02048.1"/>
    </source>
</evidence>
<dbReference type="SUPFAM" id="SSF55724">
    <property type="entry name" value="Mog1p/PsbP-like"/>
    <property type="match status" value="1"/>
</dbReference>
<protein>
    <submittedName>
        <fullName evidence="1">DUF1795 domain-containing protein</fullName>
    </submittedName>
</protein>
<dbReference type="GeneID" id="88857943"/>
<proteinExistence type="predicted"/>
<reference evidence="1 2" key="1">
    <citation type="journal article" date="2023" name="Access Microbiol">
        <title>The genome of a steinernematid-associated Pseudomonas piscis bacterium encodes the biosynthesis of insect toxins.</title>
        <authorList>
            <person name="Awori R.M."/>
            <person name="Hendre P."/>
            <person name="Amugune N.O."/>
        </authorList>
    </citation>
    <scope>NUCLEOTIDE SEQUENCE [LARGE SCALE GENOMIC DNA]</scope>
    <source>
        <strain evidence="1 2">97</strain>
    </source>
</reference>
<name>A0ABY9XHH6_9GAMM</name>
<dbReference type="Proteomes" id="UP001300348">
    <property type="component" value="Chromosome"/>
</dbReference>
<dbReference type="Pfam" id="PF08786">
    <property type="entry name" value="DcrB"/>
    <property type="match status" value="1"/>
</dbReference>
<dbReference type="Gene3D" id="3.40.1000.10">
    <property type="entry name" value="Mog1/PsbP, alpha/beta/alpha sandwich"/>
    <property type="match status" value="1"/>
</dbReference>
<dbReference type="InterPro" id="IPR014894">
    <property type="entry name" value="DcrB/EagT6"/>
</dbReference>
<gene>
    <name evidence="1" type="ORF">QL112_020265</name>
</gene>
<dbReference type="RefSeq" id="WP_282885565.1">
    <property type="nucleotide sequence ID" value="NZ_CAWPOC010000216.1"/>
</dbReference>
<dbReference type="InterPro" id="IPR016123">
    <property type="entry name" value="Mog1/PsbP_a/b/a-sand"/>
</dbReference>
<sequence length="172" mass="19420">MARLTSTNNTLIFKLQQEGTSMNNQLDLTPFHFNQGTIMLPASWQDASILVLNSTDEKNGTSFTISRDNLPWGLTFSQFAEREMTAIGKQLKDYEAIAHESGALNGFETETFEFRWRAPNGTVHQLMMMLNAPRDVLIFTGSCQGAMTPAQREQMQTMMATFRLRGEQKDNA</sequence>
<keyword evidence="2" id="KW-1185">Reference proteome</keyword>